<dbReference type="AlphaFoldDB" id="A0AAW0WGJ7"/>
<keyword evidence="1" id="KW-0472">Membrane</keyword>
<reference evidence="2 3" key="1">
    <citation type="journal article" date="2024" name="BMC Genomics">
        <title>Genome assembly of redclaw crayfish (Cherax quadricarinatus) provides insights into its immune adaptation and hypoxia tolerance.</title>
        <authorList>
            <person name="Liu Z."/>
            <person name="Zheng J."/>
            <person name="Li H."/>
            <person name="Fang K."/>
            <person name="Wang S."/>
            <person name="He J."/>
            <person name="Zhou D."/>
            <person name="Weng S."/>
            <person name="Chi M."/>
            <person name="Gu Z."/>
            <person name="He J."/>
            <person name="Li F."/>
            <person name="Wang M."/>
        </authorList>
    </citation>
    <scope>NUCLEOTIDE SEQUENCE [LARGE SCALE GENOMIC DNA]</scope>
    <source>
        <strain evidence="2">ZL_2023a</strain>
    </source>
</reference>
<name>A0AAW0WGJ7_CHEQU</name>
<dbReference type="SUPFAM" id="SSF57302">
    <property type="entry name" value="Snake toxin-like"/>
    <property type="match status" value="1"/>
</dbReference>
<protein>
    <recommendedName>
        <fullName evidence="4">UPAR/Ly6 domain-containing protein</fullName>
    </recommendedName>
</protein>
<keyword evidence="1" id="KW-1133">Transmembrane helix</keyword>
<dbReference type="EMBL" id="JARKIK010000079">
    <property type="protein sequence ID" value="KAK8726552.1"/>
    <property type="molecule type" value="Genomic_DNA"/>
</dbReference>
<dbReference type="Proteomes" id="UP001445076">
    <property type="component" value="Unassembled WGS sequence"/>
</dbReference>
<evidence type="ECO:0000313" key="3">
    <source>
        <dbReference type="Proteomes" id="UP001445076"/>
    </source>
</evidence>
<sequence length="216" mass="22715">CVYISLAHYSLSLSLTLAHTIAGFSCCAGSTTRFVRFGDCICFQGSLEVIVATMKTLLLMILVSLAALPPPAQGLQCYTCVTSGNDMTCLSDPEHVVNGSPITDCKQGENICCTITRQEYLETPGVAQSFGRGCQENCMEDGFSENPDSTQVIYLTYCKTPKCNKGDGNVPLDDGGGGDDSNKDNVIKNIPGNVASLTTPLPLLMAAAALALAPGN</sequence>
<keyword evidence="3" id="KW-1185">Reference proteome</keyword>
<dbReference type="Gene3D" id="2.10.60.10">
    <property type="entry name" value="CD59"/>
    <property type="match status" value="1"/>
</dbReference>
<proteinExistence type="predicted"/>
<comment type="caution">
    <text evidence="2">The sequence shown here is derived from an EMBL/GenBank/DDBJ whole genome shotgun (WGS) entry which is preliminary data.</text>
</comment>
<accession>A0AAW0WGJ7</accession>
<gene>
    <name evidence="2" type="ORF">OTU49_010305</name>
</gene>
<keyword evidence="1" id="KW-0812">Transmembrane</keyword>
<evidence type="ECO:0000256" key="1">
    <source>
        <dbReference type="SAM" id="Phobius"/>
    </source>
</evidence>
<feature type="transmembrane region" description="Helical" evidence="1">
    <location>
        <begin position="6"/>
        <end position="28"/>
    </location>
</feature>
<feature type="non-terminal residue" evidence="2">
    <location>
        <position position="1"/>
    </location>
</feature>
<dbReference type="InterPro" id="IPR045860">
    <property type="entry name" value="Snake_toxin-like_sf"/>
</dbReference>
<feature type="transmembrane region" description="Helical" evidence="1">
    <location>
        <begin position="49"/>
        <end position="68"/>
    </location>
</feature>
<organism evidence="2 3">
    <name type="scientific">Cherax quadricarinatus</name>
    <name type="common">Australian red claw crayfish</name>
    <dbReference type="NCBI Taxonomy" id="27406"/>
    <lineage>
        <taxon>Eukaryota</taxon>
        <taxon>Metazoa</taxon>
        <taxon>Ecdysozoa</taxon>
        <taxon>Arthropoda</taxon>
        <taxon>Crustacea</taxon>
        <taxon>Multicrustacea</taxon>
        <taxon>Malacostraca</taxon>
        <taxon>Eumalacostraca</taxon>
        <taxon>Eucarida</taxon>
        <taxon>Decapoda</taxon>
        <taxon>Pleocyemata</taxon>
        <taxon>Astacidea</taxon>
        <taxon>Parastacoidea</taxon>
        <taxon>Parastacidae</taxon>
        <taxon>Cherax</taxon>
    </lineage>
</organism>
<evidence type="ECO:0000313" key="2">
    <source>
        <dbReference type="EMBL" id="KAK8726552.1"/>
    </source>
</evidence>
<evidence type="ECO:0008006" key="4">
    <source>
        <dbReference type="Google" id="ProtNLM"/>
    </source>
</evidence>